<gene>
    <name evidence="6" type="ORF">SAMN04488026_106528</name>
</gene>
<evidence type="ECO:0000259" key="5">
    <source>
        <dbReference type="Pfam" id="PF00266"/>
    </source>
</evidence>
<dbReference type="PANTHER" id="PTHR43586:SF24">
    <property type="entry name" value="BLR4730 PROTEIN"/>
    <property type="match status" value="1"/>
</dbReference>
<dbReference type="RefSeq" id="WP_093162329.1">
    <property type="nucleotide sequence ID" value="NZ_FNEK01000065.1"/>
</dbReference>
<dbReference type="Gene3D" id="3.90.1150.10">
    <property type="entry name" value="Aspartate Aminotransferase, domain 1"/>
    <property type="match status" value="1"/>
</dbReference>
<dbReference type="GO" id="GO:0016829">
    <property type="term" value="F:lyase activity"/>
    <property type="evidence" value="ECO:0007669"/>
    <property type="project" value="UniProtKB-KW"/>
</dbReference>
<protein>
    <submittedName>
        <fullName evidence="6">Selenocysteine lyase/Cysteine desulfurase</fullName>
    </submittedName>
</protein>
<evidence type="ECO:0000256" key="3">
    <source>
        <dbReference type="RuleBase" id="RU004075"/>
    </source>
</evidence>
<dbReference type="AlphaFoldDB" id="A0A1G9GWW6"/>
<dbReference type="InterPro" id="IPR020578">
    <property type="entry name" value="Aminotrans_V_PyrdxlP_BS"/>
</dbReference>
<sequence>MIDIDNVRADTPACESVLHFDNAGASLMPDPVWQAMQWVLKDERAFGGYEAERRAADDLAAFYTEFAALLNADPTEIAYVENATRAWDMAFYGLDLKPGDRVITHGSEYASNYLAMLHQARRRGFHIDVAPSDASGQIDVAALEDMITPATKLIAITHVPTQGGLVNPAAAVGAVARRHGVLYLLDACQSVGQIDPDVQAIGCDILSGTGRKYLRGPRGTGFLYVRQSVLDRIDPPFIDLHAATWTGPDSYELAPGARRFETWESNIAGRVGLMTAVRYAQSIGLPAIEARVANLATKLRDALSVTDDVSVHDQGVTRCGLVTFRKDGLEATDIADRLRDRGINISVSTLPYARLDLAPRGLHSLARASVHYFNTEDEIERFAGAVAML</sequence>
<evidence type="ECO:0000313" key="6">
    <source>
        <dbReference type="EMBL" id="SDL05157.1"/>
    </source>
</evidence>
<dbReference type="Gene3D" id="3.40.640.10">
    <property type="entry name" value="Type I PLP-dependent aspartate aminotransferase-like (Major domain)"/>
    <property type="match status" value="1"/>
</dbReference>
<dbReference type="InterPro" id="IPR015424">
    <property type="entry name" value="PyrdxlP-dep_Trfase"/>
</dbReference>
<dbReference type="Proteomes" id="UP000199382">
    <property type="component" value="Unassembled WGS sequence"/>
</dbReference>
<dbReference type="PROSITE" id="PS00595">
    <property type="entry name" value="AA_TRANSFER_CLASS_5"/>
    <property type="match status" value="1"/>
</dbReference>
<dbReference type="InterPro" id="IPR000192">
    <property type="entry name" value="Aminotrans_V_dom"/>
</dbReference>
<proteinExistence type="inferred from homology"/>
<dbReference type="Pfam" id="PF00266">
    <property type="entry name" value="Aminotran_5"/>
    <property type="match status" value="1"/>
</dbReference>
<evidence type="ECO:0000256" key="4">
    <source>
        <dbReference type="RuleBase" id="RU004504"/>
    </source>
</evidence>
<keyword evidence="7" id="KW-1185">Reference proteome</keyword>
<organism evidence="6 7">
    <name type="scientific">Aliiruegeria lutimaris</name>
    <dbReference type="NCBI Taxonomy" id="571298"/>
    <lineage>
        <taxon>Bacteria</taxon>
        <taxon>Pseudomonadati</taxon>
        <taxon>Pseudomonadota</taxon>
        <taxon>Alphaproteobacteria</taxon>
        <taxon>Rhodobacterales</taxon>
        <taxon>Roseobacteraceae</taxon>
        <taxon>Aliiruegeria</taxon>
    </lineage>
</organism>
<dbReference type="InterPro" id="IPR015421">
    <property type="entry name" value="PyrdxlP-dep_Trfase_major"/>
</dbReference>
<evidence type="ECO:0000256" key="2">
    <source>
        <dbReference type="ARBA" id="ARBA00022898"/>
    </source>
</evidence>
<evidence type="ECO:0000256" key="1">
    <source>
        <dbReference type="ARBA" id="ARBA00001933"/>
    </source>
</evidence>
<comment type="cofactor">
    <cofactor evidence="1 4">
        <name>pyridoxal 5'-phosphate</name>
        <dbReference type="ChEBI" id="CHEBI:597326"/>
    </cofactor>
</comment>
<dbReference type="STRING" id="571298.SAMN04488026_106528"/>
<dbReference type="OrthoDB" id="9804366at2"/>
<keyword evidence="2" id="KW-0663">Pyridoxal phosphate</keyword>
<feature type="domain" description="Aminotransferase class V" evidence="5">
    <location>
        <begin position="20"/>
        <end position="382"/>
    </location>
</feature>
<dbReference type="SUPFAM" id="SSF53383">
    <property type="entry name" value="PLP-dependent transferases"/>
    <property type="match status" value="1"/>
</dbReference>
<name>A0A1G9GWW6_9RHOB</name>
<evidence type="ECO:0000313" key="7">
    <source>
        <dbReference type="Proteomes" id="UP000199382"/>
    </source>
</evidence>
<dbReference type="EMBL" id="FNEK01000065">
    <property type="protein sequence ID" value="SDL05157.1"/>
    <property type="molecule type" value="Genomic_DNA"/>
</dbReference>
<dbReference type="InterPro" id="IPR015422">
    <property type="entry name" value="PyrdxlP-dep_Trfase_small"/>
</dbReference>
<keyword evidence="6" id="KW-0456">Lyase</keyword>
<dbReference type="PANTHER" id="PTHR43586">
    <property type="entry name" value="CYSTEINE DESULFURASE"/>
    <property type="match status" value="1"/>
</dbReference>
<accession>A0A1G9GWW6</accession>
<comment type="similarity">
    <text evidence="3">Belongs to the class-V pyridoxal-phosphate-dependent aminotransferase family.</text>
</comment>
<reference evidence="6 7" key="1">
    <citation type="submission" date="2016-10" db="EMBL/GenBank/DDBJ databases">
        <authorList>
            <person name="de Groot N.N."/>
        </authorList>
    </citation>
    <scope>NUCLEOTIDE SEQUENCE [LARGE SCALE GENOMIC DNA]</scope>
    <source>
        <strain evidence="6 7">DSM 25294</strain>
    </source>
</reference>